<protein>
    <recommendedName>
        <fullName evidence="4">Glucokinase</fullName>
    </recommendedName>
</protein>
<evidence type="ECO:0000313" key="3">
    <source>
        <dbReference type="Proteomes" id="UP000279029"/>
    </source>
</evidence>
<keyword evidence="3" id="KW-1185">Reference proteome</keyword>
<comment type="similarity">
    <text evidence="1">Belongs to the ROK (NagC/XylR) family.</text>
</comment>
<dbReference type="Pfam" id="PF00480">
    <property type="entry name" value="ROK"/>
    <property type="match status" value="1"/>
</dbReference>
<dbReference type="PROSITE" id="PS01125">
    <property type="entry name" value="ROK"/>
    <property type="match status" value="1"/>
</dbReference>
<dbReference type="AlphaFoldDB" id="A0A3P7P414"/>
<dbReference type="OrthoDB" id="9810372at2"/>
<dbReference type="PANTHER" id="PTHR18964">
    <property type="entry name" value="ROK (REPRESSOR, ORF, KINASE) FAMILY"/>
    <property type="match status" value="1"/>
</dbReference>
<evidence type="ECO:0008006" key="4">
    <source>
        <dbReference type="Google" id="ProtNLM"/>
    </source>
</evidence>
<accession>A0A3P7P414</accession>
<organism evidence="2 3">
    <name type="scientific">Petrocella atlantisensis</name>
    <dbReference type="NCBI Taxonomy" id="2173034"/>
    <lineage>
        <taxon>Bacteria</taxon>
        <taxon>Bacillati</taxon>
        <taxon>Bacillota</taxon>
        <taxon>Clostridia</taxon>
        <taxon>Lachnospirales</taxon>
        <taxon>Vallitaleaceae</taxon>
        <taxon>Petrocella</taxon>
    </lineage>
</organism>
<evidence type="ECO:0000256" key="1">
    <source>
        <dbReference type="ARBA" id="ARBA00006479"/>
    </source>
</evidence>
<name>A0A3P7P414_9FIRM</name>
<dbReference type="KEGG" id="cbar:PATL70BA_2405"/>
<dbReference type="CDD" id="cd23763">
    <property type="entry name" value="ASKHA_ATPase_ROK"/>
    <property type="match status" value="1"/>
</dbReference>
<evidence type="ECO:0000313" key="2">
    <source>
        <dbReference type="EMBL" id="VDN48300.1"/>
    </source>
</evidence>
<dbReference type="PANTHER" id="PTHR18964:SF149">
    <property type="entry name" value="BIFUNCTIONAL UDP-N-ACETYLGLUCOSAMINE 2-EPIMERASE_N-ACETYLMANNOSAMINE KINASE"/>
    <property type="match status" value="1"/>
</dbReference>
<sequence>MKKYTIGIDVGGTKIAYGLFDEALNLLDKRVTKTNQASKPEEMLDDMSNVCKELLKSNGLTMEEVKGVGAGFPCHIDYENGYVITGSNLPTWKNVPVRQLFSERLGTRVEIDNDANVAALAEQKFGAGIGNKNMIYITVSTGIGGGIIINDAIFRGDYGAAGEIGHMIVSDFGYTCSCGNVGCLMASASGPKMIQYVLDQMKHGETSTIMDYVGEDEELSGKHIGIAAKDGDKLAQKAIERLGDGIGIMFVNLYQIFNIKHYVLGGSVSKLGKPLYERMNLKFAEFIRFAADYPIEIVPAKLGDDVGIVGAATLID</sequence>
<reference evidence="2 3" key="1">
    <citation type="submission" date="2018-09" db="EMBL/GenBank/DDBJ databases">
        <authorList>
            <person name="Postec A."/>
        </authorList>
    </citation>
    <scope>NUCLEOTIDE SEQUENCE [LARGE SCALE GENOMIC DNA]</scope>
    <source>
        <strain evidence="2">70B-A</strain>
    </source>
</reference>
<dbReference type="InterPro" id="IPR000600">
    <property type="entry name" value="ROK"/>
</dbReference>
<dbReference type="RefSeq" id="WP_125137449.1">
    <property type="nucleotide sequence ID" value="NZ_LR130778.1"/>
</dbReference>
<dbReference type="InterPro" id="IPR043129">
    <property type="entry name" value="ATPase_NBD"/>
</dbReference>
<dbReference type="Gene3D" id="3.30.420.40">
    <property type="match status" value="2"/>
</dbReference>
<dbReference type="Proteomes" id="UP000279029">
    <property type="component" value="Chromosome"/>
</dbReference>
<dbReference type="EMBL" id="LR130778">
    <property type="protein sequence ID" value="VDN48300.1"/>
    <property type="molecule type" value="Genomic_DNA"/>
</dbReference>
<dbReference type="SUPFAM" id="SSF53067">
    <property type="entry name" value="Actin-like ATPase domain"/>
    <property type="match status" value="1"/>
</dbReference>
<gene>
    <name evidence="2" type="ORF">PATL70BA_2405</name>
</gene>
<dbReference type="InterPro" id="IPR049874">
    <property type="entry name" value="ROK_cs"/>
</dbReference>
<proteinExistence type="inferred from homology"/>